<dbReference type="ExpressionAtlas" id="A0A178VR30">
    <property type="expression patterns" value="baseline and differential"/>
</dbReference>
<name>A0A178VR30_ARATH</name>
<evidence type="ECO:0000259" key="1">
    <source>
        <dbReference type="Pfam" id="PF00646"/>
    </source>
</evidence>
<dbReference type="InterPro" id="IPR001810">
    <property type="entry name" value="F-box_dom"/>
</dbReference>
<sequence>MAMKKKISTSSIMPDWSQLPEELLHIIPTHLEDHYFDAVHARSVCRSWRSTFPFPSSLLRQSYSLPAFPLESKDLCCTLEKVPLFLFRVLTPPDAADASSEYFLGGLGQDKSNDHVELPSPLQCSVKVNVPGTEPILMNMLDCQIIPLGHKYRLMIGCNPEEYSAAFLPLNEQGGGGEFVALLDCTDLFLVLRSTEMRWIRLEKPSTASCKELFTFRGRFYATFFNGDKFVIDPSSLEATPLTPHIDSNFLVPSGNEELFLVKTDFLRCRVSRLDEEAAEWVEVSDLGDRVLFLGGHLGNFYCSAKELPHGCGLTGDSILFTVGSRNVTYPYKYGVHTNKRKAEDNINCWRSSRENRVLFRNRYDPVLSFRVER</sequence>
<dbReference type="InterPro" id="IPR051304">
    <property type="entry name" value="SCF_F-box_domain"/>
</dbReference>
<evidence type="ECO:0000313" key="3">
    <source>
        <dbReference type="EMBL" id="OAP08890.1"/>
    </source>
</evidence>
<accession>A0A178VR30</accession>
<evidence type="ECO:0000259" key="2">
    <source>
        <dbReference type="Pfam" id="PF03478"/>
    </source>
</evidence>
<dbReference type="SUPFAM" id="SSF81383">
    <property type="entry name" value="F-box domain"/>
    <property type="match status" value="1"/>
</dbReference>
<dbReference type="AlphaFoldDB" id="A0A178VR30"/>
<dbReference type="EMBL" id="LUHQ01000002">
    <property type="protein sequence ID" value="OAP08890.1"/>
    <property type="molecule type" value="Genomic_DNA"/>
</dbReference>
<dbReference type="Pfam" id="PF03478">
    <property type="entry name" value="Beta-prop_KIB1-4"/>
    <property type="match status" value="1"/>
</dbReference>
<organism evidence="3 4">
    <name type="scientific">Arabidopsis thaliana</name>
    <name type="common">Mouse-ear cress</name>
    <dbReference type="NCBI Taxonomy" id="3702"/>
    <lineage>
        <taxon>Eukaryota</taxon>
        <taxon>Viridiplantae</taxon>
        <taxon>Streptophyta</taxon>
        <taxon>Embryophyta</taxon>
        <taxon>Tracheophyta</taxon>
        <taxon>Spermatophyta</taxon>
        <taxon>Magnoliopsida</taxon>
        <taxon>eudicotyledons</taxon>
        <taxon>Gunneridae</taxon>
        <taxon>Pentapetalae</taxon>
        <taxon>rosids</taxon>
        <taxon>malvids</taxon>
        <taxon>Brassicales</taxon>
        <taxon>Brassicaceae</taxon>
        <taxon>Camelineae</taxon>
        <taxon>Arabidopsis</taxon>
    </lineage>
</organism>
<dbReference type="Pfam" id="PF00646">
    <property type="entry name" value="F-box"/>
    <property type="match status" value="1"/>
</dbReference>
<feature type="domain" description="F-box" evidence="1">
    <location>
        <begin position="16"/>
        <end position="51"/>
    </location>
</feature>
<gene>
    <name evidence="3" type="ordered locus">AXX17_At2g19890</name>
</gene>
<protein>
    <recommendedName>
        <fullName evidence="5">F-box domain-containing protein</fullName>
    </recommendedName>
</protein>
<dbReference type="PANTHER" id="PTHR47123">
    <property type="entry name" value="F-BOX PROTEIN SKIP23"/>
    <property type="match status" value="1"/>
</dbReference>
<dbReference type="PANTHER" id="PTHR47123:SF24">
    <property type="entry name" value="LOW PROTEIN: F-BOX_KELCH-REPEAT PROTEIN"/>
    <property type="match status" value="1"/>
</dbReference>
<dbReference type="Gene3D" id="1.20.1280.50">
    <property type="match status" value="1"/>
</dbReference>
<proteinExistence type="predicted"/>
<evidence type="ECO:0008006" key="5">
    <source>
        <dbReference type="Google" id="ProtNLM"/>
    </source>
</evidence>
<dbReference type="InterPro" id="IPR005174">
    <property type="entry name" value="KIB1-4_b-propeller"/>
</dbReference>
<reference evidence="4" key="1">
    <citation type="journal article" date="2016" name="Proc. Natl. Acad. Sci. U.S.A.">
        <title>Chromosome-level assembly of Arabidopsis thaliana Ler reveals the extent of translocation and inversion polymorphisms.</title>
        <authorList>
            <person name="Zapata L."/>
            <person name="Ding J."/>
            <person name="Willing E.M."/>
            <person name="Hartwig B."/>
            <person name="Bezdan D."/>
            <person name="Jiao W.B."/>
            <person name="Patel V."/>
            <person name="Velikkakam James G."/>
            <person name="Koornneef M."/>
            <person name="Ossowski S."/>
            <person name="Schneeberger K."/>
        </authorList>
    </citation>
    <scope>NUCLEOTIDE SEQUENCE [LARGE SCALE GENOMIC DNA]</scope>
    <source>
        <strain evidence="4">cv. Landsberg erecta</strain>
    </source>
</reference>
<feature type="domain" description="KIB1-4 beta-propeller" evidence="2">
    <location>
        <begin position="112"/>
        <end position="330"/>
    </location>
</feature>
<dbReference type="Proteomes" id="UP000078284">
    <property type="component" value="Chromosome 2"/>
</dbReference>
<comment type="caution">
    <text evidence="3">The sequence shown here is derived from an EMBL/GenBank/DDBJ whole genome shotgun (WGS) entry which is preliminary data.</text>
</comment>
<dbReference type="InterPro" id="IPR036047">
    <property type="entry name" value="F-box-like_dom_sf"/>
</dbReference>
<evidence type="ECO:0000313" key="4">
    <source>
        <dbReference type="Proteomes" id="UP000078284"/>
    </source>
</evidence>